<comment type="caution">
    <text evidence="2">The sequence shown here is derived from an EMBL/GenBank/DDBJ whole genome shotgun (WGS) entry which is preliminary data.</text>
</comment>
<organism evidence="2 3">
    <name type="scientific">Orbilia blumenaviensis</name>
    <dbReference type="NCBI Taxonomy" id="1796055"/>
    <lineage>
        <taxon>Eukaryota</taxon>
        <taxon>Fungi</taxon>
        <taxon>Dikarya</taxon>
        <taxon>Ascomycota</taxon>
        <taxon>Pezizomycotina</taxon>
        <taxon>Orbiliomycetes</taxon>
        <taxon>Orbiliales</taxon>
        <taxon>Orbiliaceae</taxon>
        <taxon>Orbilia</taxon>
    </lineage>
</organism>
<gene>
    <name evidence="2" type="ORF">TWF730_001541</name>
</gene>
<evidence type="ECO:0000259" key="1">
    <source>
        <dbReference type="PROSITE" id="PS50181"/>
    </source>
</evidence>
<dbReference type="AlphaFoldDB" id="A0AAV9ULJ8"/>
<name>A0AAV9ULJ8_9PEZI</name>
<reference evidence="2 3" key="1">
    <citation type="submission" date="2019-10" db="EMBL/GenBank/DDBJ databases">
        <authorList>
            <person name="Palmer J.M."/>
        </authorList>
    </citation>
    <scope>NUCLEOTIDE SEQUENCE [LARGE SCALE GENOMIC DNA]</scope>
    <source>
        <strain evidence="2 3">TWF730</strain>
    </source>
</reference>
<evidence type="ECO:0000313" key="3">
    <source>
        <dbReference type="Proteomes" id="UP001373714"/>
    </source>
</evidence>
<sequence length="447" mass="51631">MEPHYPLDYEPNMSTASFKVIETAKILTLPNELLSKILDEALRPSIRLCKPQIAARLAPVCRRFYDIVTWHLYSQCFVQLLWRWSEYAPTCIAKFRGFGEERRVGYKLALKRFESFKAHGERVRVLTIRTETKSIGELNFPRLLPCTNVPRAFTIPFTTAFPYLKVLTINDRGDNPLPEDYVLGSLESILTTLPSLKTLNLHLQILHTESEDLKNWVESQKYHSSEQPTPLVSVARLHTLNIELGIRQNFLSHSEFGIGNWLLSALPALLQPSFDTITSFWFGVSGYLKPVVTEEFPEGTLNPLNRKLHFRNLKYFTTAGGQKTESVINAFITPESFANVQELDIRSGPLLGIDERITSFITSWFLGLKVLHLRRADTRLHELNWKFISDIKERLGSLRTITAYTKYTREQIEDDLGVEFFSQVRKFVHEHTEFTSNTTPWKVIFEF</sequence>
<evidence type="ECO:0000313" key="2">
    <source>
        <dbReference type="EMBL" id="KAK6342059.1"/>
    </source>
</evidence>
<dbReference type="InterPro" id="IPR001810">
    <property type="entry name" value="F-box_dom"/>
</dbReference>
<accession>A0AAV9ULJ8</accession>
<proteinExistence type="predicted"/>
<protein>
    <recommendedName>
        <fullName evidence="1">F-box domain-containing protein</fullName>
    </recommendedName>
</protein>
<dbReference type="EMBL" id="JAVHNS010000010">
    <property type="protein sequence ID" value="KAK6342059.1"/>
    <property type="molecule type" value="Genomic_DNA"/>
</dbReference>
<feature type="domain" description="F-box" evidence="1">
    <location>
        <begin position="23"/>
        <end position="80"/>
    </location>
</feature>
<keyword evidence="3" id="KW-1185">Reference proteome</keyword>
<dbReference type="PROSITE" id="PS50181">
    <property type="entry name" value="FBOX"/>
    <property type="match status" value="1"/>
</dbReference>
<dbReference type="Proteomes" id="UP001373714">
    <property type="component" value="Unassembled WGS sequence"/>
</dbReference>